<keyword evidence="6" id="KW-1015">Disulfide bond</keyword>
<evidence type="ECO:0000256" key="5">
    <source>
        <dbReference type="ARBA" id="ARBA00023136"/>
    </source>
</evidence>
<keyword evidence="4" id="KW-0677">Repeat</keyword>
<organism evidence="10">
    <name type="scientific">Culicoides sonorensis</name>
    <name type="common">Biting midge</name>
    <dbReference type="NCBI Taxonomy" id="179676"/>
    <lineage>
        <taxon>Eukaryota</taxon>
        <taxon>Metazoa</taxon>
        <taxon>Ecdysozoa</taxon>
        <taxon>Arthropoda</taxon>
        <taxon>Hexapoda</taxon>
        <taxon>Insecta</taxon>
        <taxon>Pterygota</taxon>
        <taxon>Neoptera</taxon>
        <taxon>Endopterygota</taxon>
        <taxon>Diptera</taxon>
        <taxon>Nematocera</taxon>
        <taxon>Chironomoidea</taxon>
        <taxon>Ceratopogonidae</taxon>
        <taxon>Ceratopogoninae</taxon>
        <taxon>Culicoides</taxon>
        <taxon>Monoculicoides</taxon>
    </lineage>
</organism>
<dbReference type="EMBL" id="UFQT01001817">
    <property type="protein sequence ID" value="SSX31896.1"/>
    <property type="molecule type" value="Genomic_DNA"/>
</dbReference>
<keyword evidence="5" id="KW-0472">Membrane</keyword>
<evidence type="ECO:0000256" key="6">
    <source>
        <dbReference type="ARBA" id="ARBA00023157"/>
    </source>
</evidence>
<dbReference type="OMA" id="YQMSEIN"/>
<dbReference type="InterPro" id="IPR036179">
    <property type="entry name" value="Ig-like_dom_sf"/>
</dbReference>
<dbReference type="InterPro" id="IPR013783">
    <property type="entry name" value="Ig-like_fold"/>
</dbReference>
<keyword evidence="8" id="KW-0393">Immunoglobulin domain</keyword>
<dbReference type="GO" id="GO:0043005">
    <property type="term" value="C:neuron projection"/>
    <property type="evidence" value="ECO:0007669"/>
    <property type="project" value="TreeGrafter"/>
</dbReference>
<proteinExistence type="predicted"/>
<dbReference type="CDD" id="cd00096">
    <property type="entry name" value="Ig"/>
    <property type="match status" value="1"/>
</dbReference>
<dbReference type="VEuPathDB" id="VectorBase:CSON004225"/>
<dbReference type="Pfam" id="PF07679">
    <property type="entry name" value="I-set"/>
    <property type="match status" value="1"/>
</dbReference>
<evidence type="ECO:0000256" key="4">
    <source>
        <dbReference type="ARBA" id="ARBA00022737"/>
    </source>
</evidence>
<dbReference type="Pfam" id="PF13927">
    <property type="entry name" value="Ig_3"/>
    <property type="match status" value="1"/>
</dbReference>
<evidence type="ECO:0000259" key="9">
    <source>
        <dbReference type="PROSITE" id="PS50835"/>
    </source>
</evidence>
<evidence type="ECO:0000256" key="8">
    <source>
        <dbReference type="ARBA" id="ARBA00023319"/>
    </source>
</evidence>
<dbReference type="PANTHER" id="PTHR12231">
    <property type="entry name" value="CTX-RELATED TYPE I TRANSMEMBRANE PROTEIN"/>
    <property type="match status" value="1"/>
</dbReference>
<protein>
    <submittedName>
        <fullName evidence="10">CSON004225 protein</fullName>
    </submittedName>
</protein>
<dbReference type="SUPFAM" id="SSF48726">
    <property type="entry name" value="Immunoglobulin"/>
    <property type="match status" value="2"/>
</dbReference>
<gene>
    <name evidence="10" type="primary">CSON004225</name>
</gene>
<comment type="subcellular location">
    <subcellularLocation>
        <location evidence="1">Cell membrane</location>
    </subcellularLocation>
</comment>
<dbReference type="PANTHER" id="PTHR12231:SF255">
    <property type="entry name" value="DPR-INTERACTING PROTEIN ALPHA, ISOFORM A"/>
    <property type="match status" value="1"/>
</dbReference>
<dbReference type="FunFam" id="2.60.40.10:FF:000328">
    <property type="entry name" value="CLUMA_CG000981, isoform A"/>
    <property type="match status" value="1"/>
</dbReference>
<dbReference type="GO" id="GO:0005886">
    <property type="term" value="C:plasma membrane"/>
    <property type="evidence" value="ECO:0007669"/>
    <property type="project" value="UniProtKB-SubCell"/>
</dbReference>
<dbReference type="SMART" id="SM00408">
    <property type="entry name" value="IGc2"/>
    <property type="match status" value="2"/>
</dbReference>
<sequence>MCQINTDPMKSNLGYLNVLEPPDFIFDEFSTDILITEGEDVSLICRASGRPKPLIVWKRESGEEIILREDGGAKYSASSFQGDVLFLHKVTREAMGIYLCIASNGVPPSIQRKHSLVVLFHPTIQVPNQLVGAPFNTDVILECIIQASPKAISYWIKDTGEMIVSSPKFGIKEIEKSLYEIRALLLVKNFNAVDVGSYSCIAKNSIVETSDGDVCDKNIDAGELRRKETLCALFCCPTTKKCELNSSGIILGSMLSSPCN</sequence>
<feature type="domain" description="Ig-like" evidence="9">
    <location>
        <begin position="22"/>
        <end position="117"/>
    </location>
</feature>
<dbReference type="InterPro" id="IPR051170">
    <property type="entry name" value="Neural/epithelial_adhesion"/>
</dbReference>
<evidence type="ECO:0000256" key="1">
    <source>
        <dbReference type="ARBA" id="ARBA00004236"/>
    </source>
</evidence>
<keyword evidence="7" id="KW-0325">Glycoprotein</keyword>
<name>A0A336MNL4_CULSO</name>
<dbReference type="InterPro" id="IPR003598">
    <property type="entry name" value="Ig_sub2"/>
</dbReference>
<dbReference type="Gene3D" id="2.60.40.10">
    <property type="entry name" value="Immunoglobulins"/>
    <property type="match status" value="2"/>
</dbReference>
<dbReference type="PROSITE" id="PS50835">
    <property type="entry name" value="IG_LIKE"/>
    <property type="match status" value="2"/>
</dbReference>
<accession>A0A336MNL4</accession>
<evidence type="ECO:0000256" key="7">
    <source>
        <dbReference type="ARBA" id="ARBA00023180"/>
    </source>
</evidence>
<feature type="domain" description="Ig-like" evidence="9">
    <location>
        <begin position="122"/>
        <end position="220"/>
    </location>
</feature>
<dbReference type="AlphaFoldDB" id="A0A336MNL4"/>
<reference evidence="10" key="1">
    <citation type="submission" date="2018-07" db="EMBL/GenBank/DDBJ databases">
        <authorList>
            <person name="Quirk P.G."/>
            <person name="Krulwich T.A."/>
        </authorList>
    </citation>
    <scope>NUCLEOTIDE SEQUENCE</scope>
</reference>
<dbReference type="InterPro" id="IPR013098">
    <property type="entry name" value="Ig_I-set"/>
</dbReference>
<evidence type="ECO:0000256" key="2">
    <source>
        <dbReference type="ARBA" id="ARBA00022475"/>
    </source>
</evidence>
<evidence type="ECO:0000256" key="3">
    <source>
        <dbReference type="ARBA" id="ARBA00022729"/>
    </source>
</evidence>
<dbReference type="InterPro" id="IPR003599">
    <property type="entry name" value="Ig_sub"/>
</dbReference>
<dbReference type="SMART" id="SM00409">
    <property type="entry name" value="IG"/>
    <property type="match status" value="1"/>
</dbReference>
<keyword evidence="2" id="KW-1003">Cell membrane</keyword>
<keyword evidence="3" id="KW-0732">Signal</keyword>
<evidence type="ECO:0000313" key="10">
    <source>
        <dbReference type="EMBL" id="SSX31896.1"/>
    </source>
</evidence>
<dbReference type="InterPro" id="IPR007110">
    <property type="entry name" value="Ig-like_dom"/>
</dbReference>